<evidence type="ECO:0000256" key="6">
    <source>
        <dbReference type="ARBA" id="ARBA00047745"/>
    </source>
</evidence>
<evidence type="ECO:0000256" key="4">
    <source>
        <dbReference type="ARBA" id="ARBA00022777"/>
    </source>
</evidence>
<evidence type="ECO:0000256" key="7">
    <source>
        <dbReference type="PIRNR" id="PIRNR000535"/>
    </source>
</evidence>
<dbReference type="GO" id="GO:0005524">
    <property type="term" value="F:ATP binding"/>
    <property type="evidence" value="ECO:0007669"/>
    <property type="project" value="UniProtKB-UniRule"/>
</dbReference>
<evidence type="ECO:0000313" key="10">
    <source>
        <dbReference type="EMBL" id="TLS39065.1"/>
    </source>
</evidence>
<dbReference type="Proteomes" id="UP000308230">
    <property type="component" value="Unassembled WGS sequence"/>
</dbReference>
<dbReference type="PIRSF" id="PIRSF000535">
    <property type="entry name" value="1PFK/6PFK/LacC"/>
    <property type="match status" value="1"/>
</dbReference>
<keyword evidence="4 8" id="KW-0418">Kinase</keyword>
<comment type="caution">
    <text evidence="10">The sequence shown here is derived from an EMBL/GenBank/DDBJ whole genome shotgun (WGS) entry which is preliminary data.</text>
</comment>
<evidence type="ECO:0000313" key="11">
    <source>
        <dbReference type="Proteomes" id="UP000308230"/>
    </source>
</evidence>
<sequence>MIYTCTLNPSVDYIVKLDELKQGEVNLAAQDSKIPGGKGVNVSKVLKRLGIESRILGFVGGFTGSFIENVLQEEQLGTDFIKVDGDTRINIKLKSQEETEINGLSPDINENHLNLLFDKLSVIEEGDLLVLSGSVPGCIRNSIYKELIESISSKARVIVDSKGEPLKKALQANPFLVKPNHHELGDLFDVRVDSIEKAKVYGQKLIEMGAQNAIVSMAGEGAILFTGEKAFRSTVPKGEVKNSVGAGDSVVAGFLSAIVKGEEIVDAFRFGVASGSATAFSEGFCTIEQVNRLIPQVLVKELT</sequence>
<dbReference type="GO" id="GO:0009024">
    <property type="term" value="F:tagatose-6-phosphate kinase activity"/>
    <property type="evidence" value="ECO:0007669"/>
    <property type="project" value="UniProtKB-EC"/>
</dbReference>
<gene>
    <name evidence="10" type="primary">pfkB</name>
    <name evidence="10" type="ORF">FCL54_01785</name>
</gene>
<dbReference type="EC" id="2.7.1.144" evidence="7"/>
<keyword evidence="2 7" id="KW-0808">Transferase</keyword>
<accession>A0A5R9FHL5</accession>
<dbReference type="EMBL" id="SWLG01000001">
    <property type="protein sequence ID" value="TLS39065.1"/>
    <property type="molecule type" value="Genomic_DNA"/>
</dbReference>
<comment type="similarity">
    <text evidence="1">Belongs to the carbohydrate kinase pfkB family.</text>
</comment>
<dbReference type="PROSITE" id="PS00584">
    <property type="entry name" value="PFKB_KINASES_2"/>
    <property type="match status" value="1"/>
</dbReference>
<dbReference type="RefSeq" id="WP_138122540.1">
    <property type="nucleotide sequence ID" value="NZ_SWLG01000001.1"/>
</dbReference>
<keyword evidence="3 7" id="KW-0547">Nucleotide-binding</keyword>
<comment type="function">
    <text evidence="8">Catalyzes the ATP-dependent phosphorylation of fructose-l-phosphate to fructose-l,6-bisphosphate.</text>
</comment>
<dbReference type="OrthoDB" id="9801219at2"/>
<organism evidence="10 11">
    <name type="scientific">Exobacillus caeni</name>
    <dbReference type="NCBI Taxonomy" id="2574798"/>
    <lineage>
        <taxon>Bacteria</taxon>
        <taxon>Bacillati</taxon>
        <taxon>Bacillota</taxon>
        <taxon>Bacilli</taxon>
        <taxon>Bacillales</taxon>
        <taxon>Guptibacillaceae</taxon>
        <taxon>Exobacillus</taxon>
    </lineage>
</organism>
<dbReference type="GO" id="GO:0016052">
    <property type="term" value="P:carbohydrate catabolic process"/>
    <property type="evidence" value="ECO:0007669"/>
    <property type="project" value="UniProtKB-ARBA"/>
</dbReference>
<dbReference type="AlphaFoldDB" id="A0A5R9FHL5"/>
<dbReference type="PANTHER" id="PTHR46566">
    <property type="entry name" value="1-PHOSPHOFRUCTOKINASE-RELATED"/>
    <property type="match status" value="1"/>
</dbReference>
<comment type="catalytic activity">
    <reaction evidence="7">
        <text>D-tagatofuranose 6-phosphate + ATP = D-tagatofuranose 1,6-bisphosphate + ADP + H(+)</text>
        <dbReference type="Rhea" id="RHEA:12420"/>
        <dbReference type="ChEBI" id="CHEBI:15378"/>
        <dbReference type="ChEBI" id="CHEBI:30616"/>
        <dbReference type="ChEBI" id="CHEBI:58694"/>
        <dbReference type="ChEBI" id="CHEBI:58695"/>
        <dbReference type="ChEBI" id="CHEBI:456216"/>
        <dbReference type="EC" id="2.7.1.144"/>
    </reaction>
</comment>
<dbReference type="GO" id="GO:0005829">
    <property type="term" value="C:cytosol"/>
    <property type="evidence" value="ECO:0007669"/>
    <property type="project" value="TreeGrafter"/>
</dbReference>
<comment type="pathway">
    <text evidence="7">Carbohydrate metabolism; D-tagatose 6-phosphate degradation; D-glyceraldehyde 3-phosphate and glycerone phosphate from D-tagatose 6-phosphate: step 1/2.</text>
</comment>
<dbReference type="GO" id="GO:0005988">
    <property type="term" value="P:lactose metabolic process"/>
    <property type="evidence" value="ECO:0007669"/>
    <property type="project" value="UniProtKB-KW"/>
</dbReference>
<comment type="catalytic activity">
    <reaction evidence="6 8">
        <text>beta-D-fructose 1-phosphate + ATP = beta-D-fructose 1,6-bisphosphate + ADP + H(+)</text>
        <dbReference type="Rhea" id="RHEA:14213"/>
        <dbReference type="ChEBI" id="CHEBI:15378"/>
        <dbReference type="ChEBI" id="CHEBI:30616"/>
        <dbReference type="ChEBI" id="CHEBI:32966"/>
        <dbReference type="ChEBI" id="CHEBI:138881"/>
        <dbReference type="ChEBI" id="CHEBI:456216"/>
        <dbReference type="EC" id="2.7.1.56"/>
    </reaction>
</comment>
<dbReference type="FunFam" id="3.40.1190.20:FF:000001">
    <property type="entry name" value="Phosphofructokinase"/>
    <property type="match status" value="1"/>
</dbReference>
<evidence type="ECO:0000256" key="8">
    <source>
        <dbReference type="RuleBase" id="RU369061"/>
    </source>
</evidence>
<dbReference type="SUPFAM" id="SSF53613">
    <property type="entry name" value="Ribokinase-like"/>
    <property type="match status" value="1"/>
</dbReference>
<dbReference type="InterPro" id="IPR029056">
    <property type="entry name" value="Ribokinase-like"/>
</dbReference>
<dbReference type="CDD" id="cd01164">
    <property type="entry name" value="FruK_PfkB_like"/>
    <property type="match status" value="1"/>
</dbReference>
<protein>
    <recommendedName>
        <fullName evidence="7">Tagatose-6-phosphate kinase</fullName>
        <ecNumber evidence="7">2.7.1.144</ecNumber>
    </recommendedName>
</protein>
<reference evidence="10 11" key="1">
    <citation type="submission" date="2019-04" db="EMBL/GenBank/DDBJ databases">
        <title>Bacillus caeni sp. nov., a bacterium isolated from mangrove sediment.</title>
        <authorList>
            <person name="Huang H."/>
            <person name="Mo K."/>
            <person name="Hu Y."/>
        </authorList>
    </citation>
    <scope>NUCLEOTIDE SEQUENCE [LARGE SCALE GENOMIC DNA]</scope>
    <source>
        <strain evidence="10 11">HB172195</strain>
    </source>
</reference>
<feature type="domain" description="Carbohydrate kinase PfkB" evidence="9">
    <location>
        <begin position="8"/>
        <end position="285"/>
    </location>
</feature>
<dbReference type="Pfam" id="PF00294">
    <property type="entry name" value="PfkB"/>
    <property type="match status" value="1"/>
</dbReference>
<proteinExistence type="inferred from homology"/>
<dbReference type="NCBIfam" id="TIGR03168">
    <property type="entry name" value="1-PFK"/>
    <property type="match status" value="1"/>
</dbReference>
<dbReference type="UniPathway" id="UPA00704">
    <property type="reaction ID" value="UER00715"/>
</dbReference>
<evidence type="ECO:0000256" key="5">
    <source>
        <dbReference type="ARBA" id="ARBA00022840"/>
    </source>
</evidence>
<dbReference type="PROSITE" id="PS00583">
    <property type="entry name" value="PFKB_KINASES_1"/>
    <property type="match status" value="1"/>
</dbReference>
<name>A0A5R9FHL5_9BACL</name>
<evidence type="ECO:0000256" key="2">
    <source>
        <dbReference type="ARBA" id="ARBA00022679"/>
    </source>
</evidence>
<dbReference type="InterPro" id="IPR022463">
    <property type="entry name" value="1-PFruKinase"/>
</dbReference>
<dbReference type="InterPro" id="IPR002173">
    <property type="entry name" value="Carboh/pur_kinase_PfkB_CS"/>
</dbReference>
<keyword evidence="5 7" id="KW-0067">ATP-binding</keyword>
<dbReference type="NCBIfam" id="TIGR03828">
    <property type="entry name" value="pfkB"/>
    <property type="match status" value="1"/>
</dbReference>
<dbReference type="GO" id="GO:0008662">
    <property type="term" value="F:1-phosphofructokinase activity"/>
    <property type="evidence" value="ECO:0007669"/>
    <property type="project" value="UniProtKB-UniRule"/>
</dbReference>
<comment type="similarity">
    <text evidence="7">Belongs to the carbohydrate kinase PfkB family. LacC subfamily.</text>
</comment>
<evidence type="ECO:0000256" key="1">
    <source>
        <dbReference type="ARBA" id="ARBA00005380"/>
    </source>
</evidence>
<dbReference type="GO" id="GO:0044281">
    <property type="term" value="P:small molecule metabolic process"/>
    <property type="evidence" value="ECO:0007669"/>
    <property type="project" value="UniProtKB-ARBA"/>
</dbReference>
<dbReference type="Gene3D" id="3.40.1190.20">
    <property type="match status" value="1"/>
</dbReference>
<keyword evidence="7" id="KW-0423">Lactose metabolism</keyword>
<evidence type="ECO:0000256" key="3">
    <source>
        <dbReference type="ARBA" id="ARBA00022741"/>
    </source>
</evidence>
<dbReference type="PANTHER" id="PTHR46566:SF1">
    <property type="entry name" value="1-PHOSPHOFRUCTOKINASE"/>
    <property type="match status" value="1"/>
</dbReference>
<evidence type="ECO:0000259" key="9">
    <source>
        <dbReference type="Pfam" id="PF00294"/>
    </source>
</evidence>
<dbReference type="InterPro" id="IPR011611">
    <property type="entry name" value="PfkB_dom"/>
</dbReference>
<keyword evidence="11" id="KW-1185">Reference proteome</keyword>
<dbReference type="InterPro" id="IPR017583">
    <property type="entry name" value="Tagatose/fructose_Pkinase"/>
</dbReference>
<dbReference type="GO" id="GO:2001059">
    <property type="term" value="P:D-tagatose 6-phosphate catabolic process"/>
    <property type="evidence" value="ECO:0007669"/>
    <property type="project" value="UniProtKB-UniPathway"/>
</dbReference>